<evidence type="ECO:0000256" key="1">
    <source>
        <dbReference type="SAM" id="Phobius"/>
    </source>
</evidence>
<keyword evidence="1" id="KW-0472">Membrane</keyword>
<keyword evidence="1" id="KW-1133">Transmembrane helix</keyword>
<dbReference type="EMBL" id="ACHF01000029">
    <property type="protein sequence ID" value="EEI63401.1"/>
    <property type="molecule type" value="Genomic_DNA"/>
</dbReference>
<keyword evidence="3" id="KW-1185">Reference proteome</keyword>
<evidence type="ECO:0000313" key="3">
    <source>
        <dbReference type="Proteomes" id="UP000006237"/>
    </source>
</evidence>
<dbReference type="Proteomes" id="UP000006237">
    <property type="component" value="Unassembled WGS sequence"/>
</dbReference>
<evidence type="ECO:0000313" key="2">
    <source>
        <dbReference type="EMBL" id="EEI63401.1"/>
    </source>
</evidence>
<feature type="transmembrane region" description="Helical" evidence="1">
    <location>
        <begin position="7"/>
        <end position="31"/>
    </location>
</feature>
<reference evidence="2 3" key="1">
    <citation type="submission" date="2009-01" db="EMBL/GenBank/DDBJ databases">
        <authorList>
            <person name="Qin X."/>
            <person name="Bachman B."/>
            <person name="Battles P."/>
            <person name="Bell A."/>
            <person name="Bess C."/>
            <person name="Bickham C."/>
            <person name="Chaboub L."/>
            <person name="Chen D."/>
            <person name="Coyle M."/>
            <person name="Deiros D.R."/>
            <person name="Dinh H."/>
            <person name="Forbes L."/>
            <person name="Fowler G."/>
            <person name="Francisco L."/>
            <person name="Fu Q."/>
            <person name="Gubbala S."/>
            <person name="Hale W."/>
            <person name="Han Y."/>
            <person name="Hemphill L."/>
            <person name="Highlander S.K."/>
            <person name="Hirani K."/>
            <person name="Hogues M."/>
            <person name="Jackson L."/>
            <person name="Jakkamsetti A."/>
            <person name="Javaid M."/>
            <person name="Jiang H."/>
            <person name="Korchina V."/>
            <person name="Kovar C."/>
            <person name="Lara F."/>
            <person name="Lee S."/>
            <person name="Mata R."/>
            <person name="Mathew T."/>
            <person name="Moen C."/>
            <person name="Morales K."/>
            <person name="Munidasa M."/>
            <person name="Nazareth L."/>
            <person name="Ngo R."/>
            <person name="Nguyen L."/>
            <person name="Okwuonu G."/>
            <person name="Ongeri F."/>
            <person name="Patil S."/>
            <person name="Petrosino J."/>
            <person name="Pham C."/>
            <person name="Pham P."/>
            <person name="Pu L.-L."/>
            <person name="Puazo M."/>
            <person name="Raj R."/>
            <person name="Reid J."/>
            <person name="Rouhana J."/>
            <person name="Saada N."/>
            <person name="Shang Y."/>
            <person name="Simmons D."/>
            <person name="Thornton R."/>
            <person name="Warren J."/>
            <person name="Weissenberger G."/>
            <person name="Zhang J."/>
            <person name="Zhang L."/>
            <person name="Zhou C."/>
            <person name="Zhu D."/>
            <person name="Muzny D."/>
            <person name="Worley K."/>
            <person name="Gibbs R."/>
        </authorList>
    </citation>
    <scope>NUCLEOTIDE SEQUENCE [LARGE SCALE GENOMIC DNA]</scope>
    <source>
        <strain evidence="2 3">ATCC 51866</strain>
    </source>
</reference>
<proteinExistence type="predicted"/>
<keyword evidence="1" id="KW-0812">Transmembrane</keyword>
<comment type="caution">
    <text evidence="2">The sequence shown here is derived from an EMBL/GenBank/DDBJ whole genome shotgun (WGS) entry which is preliminary data.</text>
</comment>
<sequence>MWRFKNFVDIVVVVFSLRPSLFFVYFFLYAFVLLERFYFFGLSCFLLVQLFLLESLILAQDERWRRA</sequence>
<organism evidence="2 3">
    <name type="scientific">Corynebacterium glucuronolyticum ATCC 51866</name>
    <dbReference type="NCBI Taxonomy" id="548478"/>
    <lineage>
        <taxon>Bacteria</taxon>
        <taxon>Bacillati</taxon>
        <taxon>Actinomycetota</taxon>
        <taxon>Actinomycetes</taxon>
        <taxon>Mycobacteriales</taxon>
        <taxon>Corynebacteriaceae</taxon>
        <taxon>Corynebacterium</taxon>
    </lineage>
</organism>
<gene>
    <name evidence="2" type="ORF">HMPREF0293_1305</name>
</gene>
<name>A0ABM9XQF1_9CORY</name>
<feature type="transmembrane region" description="Helical" evidence="1">
    <location>
        <begin position="37"/>
        <end position="59"/>
    </location>
</feature>
<protein>
    <submittedName>
        <fullName evidence="2">Uncharacterized protein</fullName>
    </submittedName>
</protein>
<accession>A0ABM9XQF1</accession>